<dbReference type="AlphaFoldDB" id="A0A2Z6N4G0"/>
<protein>
    <recommendedName>
        <fullName evidence="5">NAD-dependent epimerase/dehydratase domain-containing protein</fullName>
    </recommendedName>
</protein>
<dbReference type="Gene3D" id="3.40.50.720">
    <property type="entry name" value="NAD(P)-binding Rossmann-like Domain"/>
    <property type="match status" value="1"/>
</dbReference>
<reference evidence="4" key="1">
    <citation type="journal article" date="2017" name="Front. Plant Sci.">
        <title>Climate Clever Clovers: New Paradigm to Reduce the Environmental Footprint of Ruminants by Breeding Low Methanogenic Forages Utilizing Haplotype Variation.</title>
        <authorList>
            <person name="Kaur P."/>
            <person name="Appels R."/>
            <person name="Bayer P.E."/>
            <person name="Keeble-Gagnere G."/>
            <person name="Wang J."/>
            <person name="Hirakawa H."/>
            <person name="Shirasawa K."/>
            <person name="Vercoe P."/>
            <person name="Stefanova K."/>
            <person name="Durmic Z."/>
            <person name="Nichols P."/>
            <person name="Revell C."/>
            <person name="Isobe S.N."/>
            <person name="Edwards D."/>
            <person name="Erskine W."/>
        </authorList>
    </citation>
    <scope>NUCLEOTIDE SEQUENCE [LARGE SCALE GENOMIC DNA]</scope>
    <source>
        <strain evidence="4">cv. Daliak</strain>
    </source>
</reference>
<evidence type="ECO:0000256" key="2">
    <source>
        <dbReference type="ARBA" id="ARBA00023002"/>
    </source>
</evidence>
<keyword evidence="2" id="KW-0560">Oxidoreductase</keyword>
<dbReference type="Proteomes" id="UP000242715">
    <property type="component" value="Unassembled WGS sequence"/>
</dbReference>
<keyword evidence="1" id="KW-0521">NADP</keyword>
<dbReference type="InterPro" id="IPR050425">
    <property type="entry name" value="NAD(P)_dehydrat-like"/>
</dbReference>
<organism evidence="3 4">
    <name type="scientific">Trifolium subterraneum</name>
    <name type="common">Subterranean clover</name>
    <dbReference type="NCBI Taxonomy" id="3900"/>
    <lineage>
        <taxon>Eukaryota</taxon>
        <taxon>Viridiplantae</taxon>
        <taxon>Streptophyta</taxon>
        <taxon>Embryophyta</taxon>
        <taxon>Tracheophyta</taxon>
        <taxon>Spermatophyta</taxon>
        <taxon>Magnoliopsida</taxon>
        <taxon>eudicotyledons</taxon>
        <taxon>Gunneridae</taxon>
        <taxon>Pentapetalae</taxon>
        <taxon>rosids</taxon>
        <taxon>fabids</taxon>
        <taxon>Fabales</taxon>
        <taxon>Fabaceae</taxon>
        <taxon>Papilionoideae</taxon>
        <taxon>50 kb inversion clade</taxon>
        <taxon>NPAAA clade</taxon>
        <taxon>Hologalegina</taxon>
        <taxon>IRL clade</taxon>
        <taxon>Trifolieae</taxon>
        <taxon>Trifolium</taxon>
    </lineage>
</organism>
<sequence>MFNDKNLDVVDEDVWSDIEICKSGNLVGSSYLVSKILTEKSVLEFGKVNGLEVVSLVLPLVVGPFICPKIPSSVYLALAMIFGDEKRYEYLTNSYMVHTDDAISALIFLFECDNANGSSKETKNGDGKFTELSSRKLLDSGFKFKYGVNDMYDGAIQICKEKNIL</sequence>
<evidence type="ECO:0008006" key="5">
    <source>
        <dbReference type="Google" id="ProtNLM"/>
    </source>
</evidence>
<dbReference type="GO" id="GO:0016616">
    <property type="term" value="F:oxidoreductase activity, acting on the CH-OH group of donors, NAD or NADP as acceptor"/>
    <property type="evidence" value="ECO:0007669"/>
    <property type="project" value="TreeGrafter"/>
</dbReference>
<proteinExistence type="predicted"/>
<dbReference type="PANTHER" id="PTHR10366">
    <property type="entry name" value="NAD DEPENDENT EPIMERASE/DEHYDRATASE"/>
    <property type="match status" value="1"/>
</dbReference>
<dbReference type="PANTHER" id="PTHR10366:SF689">
    <property type="entry name" value="PROTEIN BRI1-5 ENHANCED 1"/>
    <property type="match status" value="1"/>
</dbReference>
<dbReference type="SUPFAM" id="SSF51735">
    <property type="entry name" value="NAD(P)-binding Rossmann-fold domains"/>
    <property type="match status" value="1"/>
</dbReference>
<evidence type="ECO:0000256" key="1">
    <source>
        <dbReference type="ARBA" id="ARBA00022857"/>
    </source>
</evidence>
<dbReference type="EMBL" id="DF973723">
    <property type="protein sequence ID" value="GAU38611.1"/>
    <property type="molecule type" value="Genomic_DNA"/>
</dbReference>
<evidence type="ECO:0000313" key="4">
    <source>
        <dbReference type="Proteomes" id="UP000242715"/>
    </source>
</evidence>
<dbReference type="OrthoDB" id="2735536at2759"/>
<evidence type="ECO:0000313" key="3">
    <source>
        <dbReference type="EMBL" id="GAU38611.1"/>
    </source>
</evidence>
<dbReference type="InterPro" id="IPR036291">
    <property type="entry name" value="NAD(P)-bd_dom_sf"/>
</dbReference>
<name>A0A2Z6N4G0_TRISU</name>
<keyword evidence="4" id="KW-1185">Reference proteome</keyword>
<accession>A0A2Z6N4G0</accession>
<gene>
    <name evidence="3" type="ORF">TSUD_266510</name>
</gene>